<comment type="caution">
    <text evidence="1">The sequence shown here is derived from an EMBL/GenBank/DDBJ whole genome shotgun (WGS) entry which is preliminary data.</text>
</comment>
<reference evidence="1" key="2">
    <citation type="submission" date="2020-11" db="EMBL/GenBank/DDBJ databases">
        <authorList>
            <person name="McCartney M.A."/>
            <person name="Auch B."/>
            <person name="Kono T."/>
            <person name="Mallez S."/>
            <person name="Becker A."/>
            <person name="Gohl D.M."/>
            <person name="Silverstein K.A.T."/>
            <person name="Koren S."/>
            <person name="Bechman K.B."/>
            <person name="Herman A."/>
            <person name="Abrahante J.E."/>
            <person name="Garbe J."/>
        </authorList>
    </citation>
    <scope>NUCLEOTIDE SEQUENCE</scope>
    <source>
        <strain evidence="1">Duluth1</strain>
        <tissue evidence="1">Whole animal</tissue>
    </source>
</reference>
<sequence length="124" mass="13829">MGIVVDIPESRQGYIDHDSQMTPIDFQVKDKQISEDENNLLYVAVTRAKNALQMSKTLMSVLKLAGEQFVYPVASDKLRESGQVFRCRGTHAEFKPHCVTLQKKEITLVNGVLLKGGLYSPACT</sequence>
<evidence type="ECO:0000313" key="1">
    <source>
        <dbReference type="EMBL" id="KAH3816369.1"/>
    </source>
</evidence>
<evidence type="ECO:0008006" key="3">
    <source>
        <dbReference type="Google" id="ProtNLM"/>
    </source>
</evidence>
<dbReference type="GO" id="GO:0016787">
    <property type="term" value="F:hydrolase activity"/>
    <property type="evidence" value="ECO:0007669"/>
    <property type="project" value="UniProtKB-KW"/>
</dbReference>
<dbReference type="SUPFAM" id="SSF52540">
    <property type="entry name" value="P-loop containing nucleoside triphosphate hydrolases"/>
    <property type="match status" value="1"/>
</dbReference>
<keyword evidence="2" id="KW-1185">Reference proteome</keyword>
<protein>
    <recommendedName>
        <fullName evidence="3">DNA helicase</fullName>
    </recommendedName>
</protein>
<evidence type="ECO:0000313" key="2">
    <source>
        <dbReference type="Proteomes" id="UP000828390"/>
    </source>
</evidence>
<dbReference type="Gene3D" id="3.40.50.300">
    <property type="entry name" value="P-loop containing nucleotide triphosphate hydrolases"/>
    <property type="match status" value="1"/>
</dbReference>
<dbReference type="GO" id="GO:0005524">
    <property type="term" value="F:ATP binding"/>
    <property type="evidence" value="ECO:0007669"/>
    <property type="project" value="UniProtKB-KW"/>
</dbReference>
<dbReference type="GO" id="GO:0004386">
    <property type="term" value="F:helicase activity"/>
    <property type="evidence" value="ECO:0007669"/>
    <property type="project" value="UniProtKB-KW"/>
</dbReference>
<organism evidence="1 2">
    <name type="scientific">Dreissena polymorpha</name>
    <name type="common">Zebra mussel</name>
    <name type="synonym">Mytilus polymorpha</name>
    <dbReference type="NCBI Taxonomy" id="45954"/>
    <lineage>
        <taxon>Eukaryota</taxon>
        <taxon>Metazoa</taxon>
        <taxon>Spiralia</taxon>
        <taxon>Lophotrochozoa</taxon>
        <taxon>Mollusca</taxon>
        <taxon>Bivalvia</taxon>
        <taxon>Autobranchia</taxon>
        <taxon>Heteroconchia</taxon>
        <taxon>Euheterodonta</taxon>
        <taxon>Imparidentia</taxon>
        <taxon>Neoheterodontei</taxon>
        <taxon>Myida</taxon>
        <taxon>Dreissenoidea</taxon>
        <taxon>Dreissenidae</taxon>
        <taxon>Dreissena</taxon>
    </lineage>
</organism>
<dbReference type="AlphaFoldDB" id="A0A9D4GFR6"/>
<gene>
    <name evidence="1" type="ORF">DPMN_117885</name>
</gene>
<dbReference type="InterPro" id="IPR027417">
    <property type="entry name" value="P-loop_NTPase"/>
</dbReference>
<dbReference type="EMBL" id="JAIWYP010000005">
    <property type="protein sequence ID" value="KAH3816369.1"/>
    <property type="molecule type" value="Genomic_DNA"/>
</dbReference>
<dbReference type="Proteomes" id="UP000828390">
    <property type="component" value="Unassembled WGS sequence"/>
</dbReference>
<name>A0A9D4GFR6_DREPO</name>
<proteinExistence type="predicted"/>
<reference evidence="1" key="1">
    <citation type="journal article" date="2019" name="bioRxiv">
        <title>The Genome of the Zebra Mussel, Dreissena polymorpha: A Resource for Invasive Species Research.</title>
        <authorList>
            <person name="McCartney M.A."/>
            <person name="Auch B."/>
            <person name="Kono T."/>
            <person name="Mallez S."/>
            <person name="Zhang Y."/>
            <person name="Obille A."/>
            <person name="Becker A."/>
            <person name="Abrahante J.E."/>
            <person name="Garbe J."/>
            <person name="Badalamenti J.P."/>
            <person name="Herman A."/>
            <person name="Mangelson H."/>
            <person name="Liachko I."/>
            <person name="Sullivan S."/>
            <person name="Sone E.D."/>
            <person name="Koren S."/>
            <person name="Silverstein K.A.T."/>
            <person name="Beckman K.B."/>
            <person name="Gohl D.M."/>
        </authorList>
    </citation>
    <scope>NUCLEOTIDE SEQUENCE</scope>
    <source>
        <strain evidence="1">Duluth1</strain>
        <tissue evidence="1">Whole animal</tissue>
    </source>
</reference>
<accession>A0A9D4GFR6</accession>